<keyword evidence="2" id="KW-1185">Reference proteome</keyword>
<proteinExistence type="predicted"/>
<organism evidence="1 2">
    <name type="scientific">Spirosoma agri</name>
    <dbReference type="NCBI Taxonomy" id="1987381"/>
    <lineage>
        <taxon>Bacteria</taxon>
        <taxon>Pseudomonadati</taxon>
        <taxon>Bacteroidota</taxon>
        <taxon>Cytophagia</taxon>
        <taxon>Cytophagales</taxon>
        <taxon>Cytophagaceae</taxon>
        <taxon>Spirosoma</taxon>
    </lineage>
</organism>
<reference evidence="1 2" key="1">
    <citation type="submission" date="2020-02" db="EMBL/GenBank/DDBJ databases">
        <title>Draft genome sequence of two Spirosoma agri KCTC 52727 and Spirosoma terrae KCTC 52035.</title>
        <authorList>
            <person name="Rojas J."/>
            <person name="Ambika Manirajan B."/>
            <person name="Ratering S."/>
            <person name="Suarez C."/>
            <person name="Schnell S."/>
        </authorList>
    </citation>
    <scope>NUCLEOTIDE SEQUENCE [LARGE SCALE GENOMIC DNA]</scope>
    <source>
        <strain evidence="1 2">KCTC 52727</strain>
    </source>
</reference>
<gene>
    <name evidence="1" type="ORF">GK091_24715</name>
</gene>
<dbReference type="EMBL" id="JAAGNZ010000003">
    <property type="protein sequence ID" value="NEU70102.1"/>
    <property type="molecule type" value="Genomic_DNA"/>
</dbReference>
<dbReference type="RefSeq" id="WP_164043281.1">
    <property type="nucleotide sequence ID" value="NZ_JAAGNZ010000003.1"/>
</dbReference>
<protein>
    <submittedName>
        <fullName evidence="1">Uncharacterized protein</fullName>
    </submittedName>
</protein>
<comment type="caution">
    <text evidence="1">The sequence shown here is derived from an EMBL/GenBank/DDBJ whole genome shotgun (WGS) entry which is preliminary data.</text>
</comment>
<accession>A0A6M0IQ58</accession>
<evidence type="ECO:0000313" key="2">
    <source>
        <dbReference type="Proteomes" id="UP000477386"/>
    </source>
</evidence>
<name>A0A6M0IQ58_9BACT</name>
<dbReference type="AlphaFoldDB" id="A0A6M0IQ58"/>
<sequence length="38" mass="4425">MLIGCLENITSDRKLIEHCSMRPRRRTVGYPVFPGLQH</sequence>
<dbReference type="Proteomes" id="UP000477386">
    <property type="component" value="Unassembled WGS sequence"/>
</dbReference>
<evidence type="ECO:0000313" key="1">
    <source>
        <dbReference type="EMBL" id="NEU70102.1"/>
    </source>
</evidence>